<dbReference type="AlphaFoldDB" id="A0A835S3T0"/>
<protein>
    <submittedName>
        <fullName evidence="2">Uncharacterized protein</fullName>
    </submittedName>
</protein>
<reference evidence="2 3" key="1">
    <citation type="journal article" date="2020" name="Nat. Food">
        <title>A phased Vanilla planifolia genome enables genetic improvement of flavour and production.</title>
        <authorList>
            <person name="Hasing T."/>
            <person name="Tang H."/>
            <person name="Brym M."/>
            <person name="Khazi F."/>
            <person name="Huang T."/>
            <person name="Chambers A.H."/>
        </authorList>
    </citation>
    <scope>NUCLEOTIDE SEQUENCE [LARGE SCALE GENOMIC DNA]</scope>
    <source>
        <tissue evidence="2">Leaf</tissue>
    </source>
</reference>
<evidence type="ECO:0000313" key="2">
    <source>
        <dbReference type="EMBL" id="KAG0500894.1"/>
    </source>
</evidence>
<keyword evidence="1" id="KW-1133">Transmembrane helix</keyword>
<evidence type="ECO:0000313" key="3">
    <source>
        <dbReference type="Proteomes" id="UP000639772"/>
    </source>
</evidence>
<gene>
    <name evidence="2" type="ORF">HPP92_000966</name>
</gene>
<organism evidence="2 3">
    <name type="scientific">Vanilla planifolia</name>
    <name type="common">Vanilla</name>
    <dbReference type="NCBI Taxonomy" id="51239"/>
    <lineage>
        <taxon>Eukaryota</taxon>
        <taxon>Viridiplantae</taxon>
        <taxon>Streptophyta</taxon>
        <taxon>Embryophyta</taxon>
        <taxon>Tracheophyta</taxon>
        <taxon>Spermatophyta</taxon>
        <taxon>Magnoliopsida</taxon>
        <taxon>Liliopsida</taxon>
        <taxon>Asparagales</taxon>
        <taxon>Orchidaceae</taxon>
        <taxon>Vanilloideae</taxon>
        <taxon>Vanilleae</taxon>
        <taxon>Vanilla</taxon>
    </lineage>
</organism>
<evidence type="ECO:0000256" key="1">
    <source>
        <dbReference type="SAM" id="Phobius"/>
    </source>
</evidence>
<keyword evidence="1" id="KW-0812">Transmembrane</keyword>
<keyword evidence="1" id="KW-0472">Membrane</keyword>
<sequence>MQVRKTSVSSAKLKISLKFSLSSCAGTLYEGFLQDPYLRTAFTKSQKRSMPISSRFCGFLNFTKMRLDVQSVTEEDTIAFVLRAFLIMRFMEGLEGLVVQKQMDMASLFHWVMACAYYSCTFGYSFYD</sequence>
<feature type="transmembrane region" description="Helical" evidence="1">
    <location>
        <begin position="108"/>
        <end position="127"/>
    </location>
</feature>
<comment type="caution">
    <text evidence="2">The sequence shown here is derived from an EMBL/GenBank/DDBJ whole genome shotgun (WGS) entry which is preliminary data.</text>
</comment>
<proteinExistence type="predicted"/>
<name>A0A835S3T0_VANPL</name>
<dbReference type="EMBL" id="JADCNM010000001">
    <property type="protein sequence ID" value="KAG0500894.1"/>
    <property type="molecule type" value="Genomic_DNA"/>
</dbReference>
<accession>A0A835S3T0</accession>
<dbReference type="Proteomes" id="UP000639772">
    <property type="component" value="Chromosome 1"/>
</dbReference>